<accession>A0A166A6L8</accession>
<reference evidence="2 3" key="1">
    <citation type="journal article" date="2016" name="Mol. Biol. Evol.">
        <title>Comparative Genomics of Early-Diverging Mushroom-Forming Fungi Provides Insights into the Origins of Lignocellulose Decay Capabilities.</title>
        <authorList>
            <person name="Nagy L.G."/>
            <person name="Riley R."/>
            <person name="Tritt A."/>
            <person name="Adam C."/>
            <person name="Daum C."/>
            <person name="Floudas D."/>
            <person name="Sun H."/>
            <person name="Yadav J.S."/>
            <person name="Pangilinan J."/>
            <person name="Larsson K.H."/>
            <person name="Matsuura K."/>
            <person name="Barry K."/>
            <person name="Labutti K."/>
            <person name="Kuo R."/>
            <person name="Ohm R.A."/>
            <person name="Bhattacharya S.S."/>
            <person name="Shirouzu T."/>
            <person name="Yoshinaga Y."/>
            <person name="Martin F.M."/>
            <person name="Grigoriev I.V."/>
            <person name="Hibbett D.S."/>
        </authorList>
    </citation>
    <scope>NUCLEOTIDE SEQUENCE [LARGE SCALE GENOMIC DNA]</scope>
    <source>
        <strain evidence="2 3">CBS 109695</strain>
    </source>
</reference>
<dbReference type="PROSITE" id="PS50835">
    <property type="entry name" value="IG_LIKE"/>
    <property type="match status" value="1"/>
</dbReference>
<dbReference type="STRING" id="436010.A0A166A6L8"/>
<dbReference type="InterPro" id="IPR007110">
    <property type="entry name" value="Ig-like_dom"/>
</dbReference>
<name>A0A166A6L8_9AGAM</name>
<dbReference type="Proteomes" id="UP000076532">
    <property type="component" value="Unassembled WGS sequence"/>
</dbReference>
<dbReference type="EMBL" id="KV417665">
    <property type="protein sequence ID" value="KZP11297.1"/>
    <property type="molecule type" value="Genomic_DNA"/>
</dbReference>
<evidence type="ECO:0000259" key="1">
    <source>
        <dbReference type="PROSITE" id="PS50835"/>
    </source>
</evidence>
<organism evidence="2 3">
    <name type="scientific">Athelia psychrophila</name>
    <dbReference type="NCBI Taxonomy" id="1759441"/>
    <lineage>
        <taxon>Eukaryota</taxon>
        <taxon>Fungi</taxon>
        <taxon>Dikarya</taxon>
        <taxon>Basidiomycota</taxon>
        <taxon>Agaricomycotina</taxon>
        <taxon>Agaricomycetes</taxon>
        <taxon>Agaricomycetidae</taxon>
        <taxon>Atheliales</taxon>
        <taxon>Atheliaceae</taxon>
        <taxon>Athelia</taxon>
    </lineage>
</organism>
<sequence length="110" mass="12126">MGSHKPGPQYQQRDGNRENFTVIVTVCTKGTSTPPTIIFKGKGYQTEWKHDNPANASISCSVKGWTNGAIGIEWIKDFDRHTAAKAKDGCCLLLVDGNNSHYTCGFLEYT</sequence>
<evidence type="ECO:0000313" key="2">
    <source>
        <dbReference type="EMBL" id="KZP11297.1"/>
    </source>
</evidence>
<feature type="domain" description="Ig-like" evidence="1">
    <location>
        <begin position="34"/>
        <end position="110"/>
    </location>
</feature>
<gene>
    <name evidence="2" type="ORF">FIBSPDRAFT_913639</name>
</gene>
<proteinExistence type="predicted"/>
<dbReference type="Pfam" id="PF03184">
    <property type="entry name" value="DDE_1"/>
    <property type="match status" value="1"/>
</dbReference>
<evidence type="ECO:0000313" key="3">
    <source>
        <dbReference type="Proteomes" id="UP000076532"/>
    </source>
</evidence>
<dbReference type="GO" id="GO:0003676">
    <property type="term" value="F:nucleic acid binding"/>
    <property type="evidence" value="ECO:0007669"/>
    <property type="project" value="InterPro"/>
</dbReference>
<keyword evidence="3" id="KW-1185">Reference proteome</keyword>
<protein>
    <recommendedName>
        <fullName evidence="1">Ig-like domain-containing protein</fullName>
    </recommendedName>
</protein>
<dbReference type="InterPro" id="IPR004875">
    <property type="entry name" value="DDE_SF_endonuclease_dom"/>
</dbReference>
<dbReference type="AlphaFoldDB" id="A0A166A6L8"/>
<dbReference type="OrthoDB" id="2917041at2759"/>